<gene>
    <name evidence="9" type="ORF">GHT06_022162</name>
</gene>
<evidence type="ECO:0000256" key="2">
    <source>
        <dbReference type="ARBA" id="ARBA00017524"/>
    </source>
</evidence>
<evidence type="ECO:0000256" key="1">
    <source>
        <dbReference type="ARBA" id="ARBA00006572"/>
    </source>
</evidence>
<dbReference type="EMBL" id="WJBH02000010">
    <property type="protein sequence ID" value="KAI9551826.1"/>
    <property type="molecule type" value="Genomic_DNA"/>
</dbReference>
<dbReference type="GO" id="GO:0006887">
    <property type="term" value="P:exocytosis"/>
    <property type="evidence" value="ECO:0007669"/>
    <property type="project" value="UniProtKB-KW"/>
</dbReference>
<protein>
    <recommendedName>
        <fullName evidence="2">Exocyst complex component 5</fullName>
    </recommendedName>
    <alternativeName>
        <fullName evidence="6">Exocyst complex component Sec10</fullName>
    </alternativeName>
</protein>
<dbReference type="Pfam" id="PF20667">
    <property type="entry name" value="Sec10_N"/>
    <property type="match status" value="1"/>
</dbReference>
<dbReference type="AlphaFoldDB" id="A0AAD5KGP6"/>
<dbReference type="InterPro" id="IPR048625">
    <property type="entry name" value="Sec10_N"/>
</dbReference>
<keyword evidence="10" id="KW-1185">Reference proteome</keyword>
<comment type="caution">
    <text evidence="9">The sequence shown here is derived from an EMBL/GenBank/DDBJ whole genome shotgun (WGS) entry which is preliminary data.</text>
</comment>
<dbReference type="GO" id="GO:0000145">
    <property type="term" value="C:exocyst"/>
    <property type="evidence" value="ECO:0007669"/>
    <property type="project" value="TreeGrafter"/>
</dbReference>
<evidence type="ECO:0000256" key="4">
    <source>
        <dbReference type="ARBA" id="ARBA00022483"/>
    </source>
</evidence>
<dbReference type="PANTHER" id="PTHR12100:SF0">
    <property type="entry name" value="EXOCYST COMPLEX COMPONENT 5"/>
    <property type="match status" value="1"/>
</dbReference>
<evidence type="ECO:0000256" key="3">
    <source>
        <dbReference type="ARBA" id="ARBA00022448"/>
    </source>
</evidence>
<keyword evidence="5" id="KW-0175">Coiled coil</keyword>
<evidence type="ECO:0000313" key="10">
    <source>
        <dbReference type="Proteomes" id="UP000820818"/>
    </source>
</evidence>
<dbReference type="InterPro" id="IPR048627">
    <property type="entry name" value="Sec10_HB"/>
</dbReference>
<comment type="similarity">
    <text evidence="1">Belongs to the SEC10 family.</text>
</comment>
<evidence type="ECO:0000259" key="7">
    <source>
        <dbReference type="Pfam" id="PF07393"/>
    </source>
</evidence>
<dbReference type="GO" id="GO:0006893">
    <property type="term" value="P:Golgi to plasma membrane transport"/>
    <property type="evidence" value="ECO:0007669"/>
    <property type="project" value="TreeGrafter"/>
</dbReference>
<proteinExistence type="inferred from homology"/>
<sequence length="784" mass="88692">MKGVERDRPEMTCAMVPVFLLGKQLVRTQNIGGRHILDCYYPPLLTADDDSLPVVQIHNILTQNRTTNPIMDFLAEMEQEPFNPNEFVERLAWMTMGVSNLSSGNDESFSATGLLNNFEETIKHLQVLQVRIQGKCDKLETACREEESKHWQKMAKLEEKNKAAVEAFHELDSRINSVATKVVYLGDQLENVNTPRSRAVEAQKLLTHFNGFIKPGGPFSPVFTDKEQLFEAADIIQKLQLVAQELPSAKFSGAQKQIAQKYDEIERSLIEEFAKAQVKGDRAQMKHIASILSHFKGYSQCIDAFIEQSQAGAFSSGDVFLDVVPLCERNAREMKEVFHNPEQVMGKFILNIFYGKLQGTISSSLSDRSRPDAYLKRLHELYSRTTKLSIDLARYDTGNDHTFLSKLVKNIFQRYLESYISLEIRNLKERSASILKKFYEYKNHQKKPINAGGIQELRRDLQAVIVAKTGAVWETHGGETFLSEQIAVGLLDETKQALIRCHSLSRSSECAANAVQILDVLFQFLIDEFVDYALEVGLQAIPPGESKVQPELHFFGVVREVNAIVHLMDKLFHDSIIPLVVSTPKHGECLQRKKTISEQLENKLEIGIDRSLSAIVGYVKVTLQSEQKKGDFKPEGDEAVIASSACIKVCRFISVQTERIRTSLDGKNQEAVLSELGVRFHRVIYEHFYQFQYNSMGALCAICDVNEYKKCVLEFKVPMVTALFDTLHALCNLLLVLPENLKQVCTGDQLATLDRSILSNFIQLRADFKTARLGNYLKTLSDDK</sequence>
<feature type="domain" description="Exocyst complex component Sec10 N-terminal" evidence="8">
    <location>
        <begin position="113"/>
        <end position="217"/>
    </location>
</feature>
<evidence type="ECO:0000256" key="5">
    <source>
        <dbReference type="ARBA" id="ARBA00023054"/>
    </source>
</evidence>
<keyword evidence="4" id="KW-0268">Exocytosis</keyword>
<dbReference type="Proteomes" id="UP000820818">
    <property type="component" value="Linkage Group LG10"/>
</dbReference>
<dbReference type="Pfam" id="PF07393">
    <property type="entry name" value="Sec10_HB"/>
    <property type="match status" value="1"/>
</dbReference>
<keyword evidence="3" id="KW-0813">Transport</keyword>
<dbReference type="PANTHER" id="PTHR12100">
    <property type="entry name" value="SEC10"/>
    <property type="match status" value="1"/>
</dbReference>
<evidence type="ECO:0000259" key="8">
    <source>
        <dbReference type="Pfam" id="PF20667"/>
    </source>
</evidence>
<dbReference type="InterPro" id="IPR009976">
    <property type="entry name" value="Sec10-like"/>
</dbReference>
<name>A0AAD5KGP6_9CRUS</name>
<reference evidence="9 10" key="1">
    <citation type="submission" date="2022-05" db="EMBL/GenBank/DDBJ databases">
        <title>A multi-omics perspective on studying reproductive biology in Daphnia sinensis.</title>
        <authorList>
            <person name="Jia J."/>
        </authorList>
    </citation>
    <scope>NUCLEOTIDE SEQUENCE [LARGE SCALE GENOMIC DNA]</scope>
    <source>
        <strain evidence="9 10">WSL</strain>
    </source>
</reference>
<evidence type="ECO:0000256" key="6">
    <source>
        <dbReference type="ARBA" id="ARBA00031471"/>
    </source>
</evidence>
<accession>A0AAD5KGP6</accession>
<feature type="domain" description="Exocyst complex component Sec10-like alpha-helical bundle" evidence="7">
    <location>
        <begin position="231"/>
        <end position="776"/>
    </location>
</feature>
<evidence type="ECO:0000313" key="9">
    <source>
        <dbReference type="EMBL" id="KAI9551826.1"/>
    </source>
</evidence>
<organism evidence="9 10">
    <name type="scientific">Daphnia sinensis</name>
    <dbReference type="NCBI Taxonomy" id="1820382"/>
    <lineage>
        <taxon>Eukaryota</taxon>
        <taxon>Metazoa</taxon>
        <taxon>Ecdysozoa</taxon>
        <taxon>Arthropoda</taxon>
        <taxon>Crustacea</taxon>
        <taxon>Branchiopoda</taxon>
        <taxon>Diplostraca</taxon>
        <taxon>Cladocera</taxon>
        <taxon>Anomopoda</taxon>
        <taxon>Daphniidae</taxon>
        <taxon>Daphnia</taxon>
        <taxon>Daphnia similis group</taxon>
    </lineage>
</organism>